<evidence type="ECO:0000313" key="11">
    <source>
        <dbReference type="Proteomes" id="UP001521785"/>
    </source>
</evidence>
<gene>
    <name evidence="10" type="ORF">SLS60_004690</name>
</gene>
<evidence type="ECO:0000256" key="7">
    <source>
        <dbReference type="ARBA" id="ARBA00047899"/>
    </source>
</evidence>
<comment type="caution">
    <text evidence="10">The sequence shown here is derived from an EMBL/GenBank/DDBJ whole genome shotgun (WGS) entry which is preliminary data.</text>
</comment>
<organism evidence="10 11">
    <name type="scientific">Paraconiothyrium brasiliense</name>
    <dbReference type="NCBI Taxonomy" id="300254"/>
    <lineage>
        <taxon>Eukaryota</taxon>
        <taxon>Fungi</taxon>
        <taxon>Dikarya</taxon>
        <taxon>Ascomycota</taxon>
        <taxon>Pezizomycotina</taxon>
        <taxon>Dothideomycetes</taxon>
        <taxon>Pleosporomycetidae</taxon>
        <taxon>Pleosporales</taxon>
        <taxon>Massarineae</taxon>
        <taxon>Didymosphaeriaceae</taxon>
        <taxon>Paraconiothyrium</taxon>
    </lineage>
</organism>
<name>A0ABR3RL67_9PLEO</name>
<evidence type="ECO:0000256" key="8">
    <source>
        <dbReference type="ARBA" id="ARBA00048679"/>
    </source>
</evidence>
<proteinExistence type="predicted"/>
<dbReference type="SUPFAM" id="SSF56112">
    <property type="entry name" value="Protein kinase-like (PK-like)"/>
    <property type="match status" value="1"/>
</dbReference>
<keyword evidence="4" id="KW-0547">Nucleotide-binding</keyword>
<dbReference type="InterPro" id="IPR050660">
    <property type="entry name" value="NEK_Ser/Thr_kinase"/>
</dbReference>
<evidence type="ECO:0000256" key="2">
    <source>
        <dbReference type="ARBA" id="ARBA00022527"/>
    </source>
</evidence>
<dbReference type="Pfam" id="PF00069">
    <property type="entry name" value="Pkinase"/>
    <property type="match status" value="1"/>
</dbReference>
<dbReference type="PROSITE" id="PS00108">
    <property type="entry name" value="PROTEIN_KINASE_ST"/>
    <property type="match status" value="1"/>
</dbReference>
<evidence type="ECO:0000256" key="5">
    <source>
        <dbReference type="ARBA" id="ARBA00022777"/>
    </source>
</evidence>
<sequence>MNTHRYEVLGTIMGDFQNHFSNGIQKDTDFVWNKEEWAVLKFYKQSVMKMIAKDLEKSPFEYIFKKVEAAEVGSAGQHPPWEVQCLHRVRHCNRIVKPFQASYNEIDEFGDHTYNLIFKDYELGDLSVWRRNKFEDPIKTVPEAHLWRCLVHMTQALAVIHQQEGSTHKHRGTLIHGDIKPQNILVANNGSAYPSFKLHDFGLARVVFGREDRRGPNFSGTFNWQPPETPYINTTYADIWAVGALIHYLAFDEDLVRPMQPNWVDDLDEEDKHKVQEFQDRYSSDRQLYQALSRRIVSPINLGEVSRIAKLDEVSLDEDEELYTPKYSDRLNYWMMECLKFDPAERVTVKCLMEEMIPEARAALLDLGGEKALTDFELVFD</sequence>
<dbReference type="EC" id="2.7.11.1" evidence="1"/>
<comment type="catalytic activity">
    <reaction evidence="7">
        <text>L-threonyl-[protein] + ATP = O-phospho-L-threonyl-[protein] + ADP + H(+)</text>
        <dbReference type="Rhea" id="RHEA:46608"/>
        <dbReference type="Rhea" id="RHEA-COMP:11060"/>
        <dbReference type="Rhea" id="RHEA-COMP:11605"/>
        <dbReference type="ChEBI" id="CHEBI:15378"/>
        <dbReference type="ChEBI" id="CHEBI:30013"/>
        <dbReference type="ChEBI" id="CHEBI:30616"/>
        <dbReference type="ChEBI" id="CHEBI:61977"/>
        <dbReference type="ChEBI" id="CHEBI:456216"/>
        <dbReference type="EC" id="2.7.11.1"/>
    </reaction>
</comment>
<evidence type="ECO:0000259" key="9">
    <source>
        <dbReference type="PROSITE" id="PS50011"/>
    </source>
</evidence>
<dbReference type="InterPro" id="IPR008271">
    <property type="entry name" value="Ser/Thr_kinase_AS"/>
</dbReference>
<feature type="domain" description="Protein kinase" evidence="9">
    <location>
        <begin position="1"/>
        <end position="364"/>
    </location>
</feature>
<dbReference type="InterPro" id="IPR000719">
    <property type="entry name" value="Prot_kinase_dom"/>
</dbReference>
<keyword evidence="3" id="KW-0808">Transferase</keyword>
<dbReference type="PANTHER" id="PTHR43671">
    <property type="entry name" value="SERINE/THREONINE-PROTEIN KINASE NEK"/>
    <property type="match status" value="1"/>
</dbReference>
<keyword evidence="5" id="KW-0418">Kinase</keyword>
<dbReference type="Gene3D" id="1.10.510.10">
    <property type="entry name" value="Transferase(Phosphotransferase) domain 1"/>
    <property type="match status" value="1"/>
</dbReference>
<dbReference type="SMART" id="SM00220">
    <property type="entry name" value="S_TKc"/>
    <property type="match status" value="1"/>
</dbReference>
<dbReference type="PANTHER" id="PTHR43671:SF98">
    <property type="entry name" value="SERINE_THREONINE-PROTEIN KINASE NEK11"/>
    <property type="match status" value="1"/>
</dbReference>
<comment type="catalytic activity">
    <reaction evidence="8">
        <text>L-seryl-[protein] + ATP = O-phospho-L-seryl-[protein] + ADP + H(+)</text>
        <dbReference type="Rhea" id="RHEA:17989"/>
        <dbReference type="Rhea" id="RHEA-COMP:9863"/>
        <dbReference type="Rhea" id="RHEA-COMP:11604"/>
        <dbReference type="ChEBI" id="CHEBI:15378"/>
        <dbReference type="ChEBI" id="CHEBI:29999"/>
        <dbReference type="ChEBI" id="CHEBI:30616"/>
        <dbReference type="ChEBI" id="CHEBI:83421"/>
        <dbReference type="ChEBI" id="CHEBI:456216"/>
        <dbReference type="EC" id="2.7.11.1"/>
    </reaction>
</comment>
<keyword evidence="6" id="KW-0067">ATP-binding</keyword>
<dbReference type="EMBL" id="JAKJXO020000005">
    <property type="protein sequence ID" value="KAL1605147.1"/>
    <property type="molecule type" value="Genomic_DNA"/>
</dbReference>
<dbReference type="InterPro" id="IPR011009">
    <property type="entry name" value="Kinase-like_dom_sf"/>
</dbReference>
<evidence type="ECO:0000256" key="3">
    <source>
        <dbReference type="ARBA" id="ARBA00022679"/>
    </source>
</evidence>
<evidence type="ECO:0000256" key="1">
    <source>
        <dbReference type="ARBA" id="ARBA00012513"/>
    </source>
</evidence>
<evidence type="ECO:0000256" key="4">
    <source>
        <dbReference type="ARBA" id="ARBA00022741"/>
    </source>
</evidence>
<reference evidence="10 11" key="1">
    <citation type="submission" date="2024-02" db="EMBL/GenBank/DDBJ databases">
        <title>De novo assembly and annotation of 12 fungi associated with fruit tree decline syndrome in Ontario, Canada.</title>
        <authorList>
            <person name="Sulman M."/>
            <person name="Ellouze W."/>
            <person name="Ilyukhin E."/>
        </authorList>
    </citation>
    <scope>NUCLEOTIDE SEQUENCE [LARGE SCALE GENOMIC DNA]</scope>
    <source>
        <strain evidence="10 11">M42-189</strain>
    </source>
</reference>
<accession>A0ABR3RL67</accession>
<protein>
    <recommendedName>
        <fullName evidence="1">non-specific serine/threonine protein kinase</fullName>
        <ecNumber evidence="1">2.7.11.1</ecNumber>
    </recommendedName>
</protein>
<keyword evidence="2" id="KW-0723">Serine/threonine-protein kinase</keyword>
<dbReference type="Proteomes" id="UP001521785">
    <property type="component" value="Unassembled WGS sequence"/>
</dbReference>
<keyword evidence="11" id="KW-1185">Reference proteome</keyword>
<dbReference type="PROSITE" id="PS50011">
    <property type="entry name" value="PROTEIN_KINASE_DOM"/>
    <property type="match status" value="1"/>
</dbReference>
<evidence type="ECO:0000313" key="10">
    <source>
        <dbReference type="EMBL" id="KAL1605147.1"/>
    </source>
</evidence>
<dbReference type="CDD" id="cd00180">
    <property type="entry name" value="PKc"/>
    <property type="match status" value="1"/>
</dbReference>
<evidence type="ECO:0000256" key="6">
    <source>
        <dbReference type="ARBA" id="ARBA00022840"/>
    </source>
</evidence>